<evidence type="ECO:0000313" key="1">
    <source>
        <dbReference type="EMBL" id="WNH52130.1"/>
    </source>
</evidence>
<sequence>MANQSTLNLWTRLSATASGRWLFSQLLCFKAPYFRSIAPRFKELAPGHCVVPVRKRRAVLNHIGTVHAIAMCNAAELAGGVMTEVSIPASVRWIPRGMTVEYLKKATTSVTATARPMNPSFDWAVAGEYLVEVSVTDAGGEAVFKAVISMWVSPRKR</sequence>
<dbReference type="InterPro" id="IPR027961">
    <property type="entry name" value="DUF4442"/>
</dbReference>
<dbReference type="Pfam" id="PF14539">
    <property type="entry name" value="DUF4442"/>
    <property type="match status" value="1"/>
</dbReference>
<dbReference type="EMBL" id="CP115541">
    <property type="protein sequence ID" value="WNH52130.1"/>
    <property type="molecule type" value="Genomic_DNA"/>
</dbReference>
<reference evidence="1 2" key="1">
    <citation type="submission" date="2022-12" db="EMBL/GenBank/DDBJ databases">
        <title>Two new species, Stenotrophomonas aracearum and Stenotrophomonas oahuensis, isolated from Anthurium (Araceae family) in Hawaii.</title>
        <authorList>
            <person name="Chunag S.C."/>
            <person name="Dobhal S."/>
            <person name="Alvarez A."/>
            <person name="Arif M."/>
        </authorList>
    </citation>
    <scope>NUCLEOTIDE SEQUENCE [LARGE SCALE GENOMIC DNA]</scope>
    <source>
        <strain evidence="1 2">A5586</strain>
    </source>
</reference>
<protein>
    <submittedName>
        <fullName evidence="1">Hotdog fold domain-containing protein</fullName>
    </submittedName>
</protein>
<dbReference type="CDD" id="cd03443">
    <property type="entry name" value="PaaI_thioesterase"/>
    <property type="match status" value="1"/>
</dbReference>
<dbReference type="Gene3D" id="3.10.129.10">
    <property type="entry name" value="Hotdog Thioesterase"/>
    <property type="match status" value="1"/>
</dbReference>
<dbReference type="SUPFAM" id="SSF54637">
    <property type="entry name" value="Thioesterase/thiol ester dehydrase-isomerase"/>
    <property type="match status" value="1"/>
</dbReference>
<dbReference type="RefSeq" id="WP_311191335.1">
    <property type="nucleotide sequence ID" value="NZ_CP115541.1"/>
</dbReference>
<evidence type="ECO:0000313" key="2">
    <source>
        <dbReference type="Proteomes" id="UP001302072"/>
    </source>
</evidence>
<proteinExistence type="predicted"/>
<gene>
    <name evidence="1" type="ORF">PDM29_17590</name>
</gene>
<organism evidence="1 2">
    <name type="scientific">Stenotrophomonas oahuensis</name>
    <dbReference type="NCBI Taxonomy" id="3003271"/>
    <lineage>
        <taxon>Bacteria</taxon>
        <taxon>Pseudomonadati</taxon>
        <taxon>Pseudomonadota</taxon>
        <taxon>Gammaproteobacteria</taxon>
        <taxon>Lysobacterales</taxon>
        <taxon>Lysobacteraceae</taxon>
        <taxon>Stenotrophomonas</taxon>
    </lineage>
</organism>
<dbReference type="InterPro" id="IPR029069">
    <property type="entry name" value="HotDog_dom_sf"/>
</dbReference>
<dbReference type="Proteomes" id="UP001302072">
    <property type="component" value="Chromosome"/>
</dbReference>
<accession>A0ABY9YNV8</accession>
<name>A0ABY9YNV8_9GAMM</name>
<keyword evidence="2" id="KW-1185">Reference proteome</keyword>